<feature type="compositionally biased region" description="Basic and acidic residues" evidence="1">
    <location>
        <begin position="1191"/>
        <end position="1214"/>
    </location>
</feature>
<dbReference type="GO" id="GO:0005886">
    <property type="term" value="C:plasma membrane"/>
    <property type="evidence" value="ECO:0007669"/>
    <property type="project" value="TreeGrafter"/>
</dbReference>
<dbReference type="PANTHER" id="PTHR30441:SF4">
    <property type="entry name" value="PROTEIN ASMA"/>
    <property type="match status" value="1"/>
</dbReference>
<dbReference type="Proteomes" id="UP000242763">
    <property type="component" value="Unassembled WGS sequence"/>
</dbReference>
<feature type="region of interest" description="Disordered" evidence="1">
    <location>
        <begin position="1177"/>
        <end position="1295"/>
    </location>
</feature>
<evidence type="ECO:0000256" key="1">
    <source>
        <dbReference type="SAM" id="MobiDB-lite"/>
    </source>
</evidence>
<sequence>MLALTTALVAPYFIDWTSYRADFEREASRILGRAVKVEGTASARLLPFPSVTFTDVIVAGRDSEEPAMTIETFSMDAELAPAMRGDFHIFDMRLVRPVATVEIAADGTLDWAVRPSVPLDASHISLEKLTITEGQVALRHDASGRTHRLTEINADLSARALTGPWRMDGTLRFDGLRSTVSASTGAVDDTGAMRLRLRVQPDLYPLVVETDGATRVEAGVPHYSGQFRLNASTTEDRLRTGDGGTISLKEDSGQPARDAPPPAYRISGAFDFGHAALGVEQFRFETGSPEDPYTAEGSARFDLGTQPRFEIRADGAQFRFDNGDGGAEGGGASFPDRMSAIREALFDLPRPTIPGSIEVALPAIVAGDTTVRDVRLSAHPSKEGWSIASLKATLPGRTTLEAQGELLLAESIGFAGDLLLAIGQPSGFAAWLSRDVDEAIRRLPAAGFSARVDLQEERQQFRDLELILGTARFRGEIDSRTPAVAKPSMTLRLDGDSLDMEGMSAFASLFLGEGGQTRLAERDLEFQIKAGPVSAGGLSAETLDTALRLRDGQLDVDRLSIGGLAGANISATGIVSDLAGLPVGTLDASVIASDLAPLVDELAARFPDSVIATGLANRASFYPGLLEDANLQFVATAQRGDERKQNAALEVSGTVGGTTLDFSAKANALTEALDKTPISARFSAHNDEAAALYAMLGVPGLPFGLVGPAQTQISFEGVLADGGQTRFAFSGDGLTLDYEGEVARADAGLSGSGSASLRADDVEPWLAVAGLSLPGFGLGLPVALDSQLDLDDGLLLISGLKGNIGGSAVGGDINAKMRDGRPHLTGSLSVASFDVALLADLIVGEEATVSGGETWPTVPFSGSVDTPVTTDLDIAAERLQLGSFGTGERGQMTLRIAQESVTLADATLQAFGGTLSGLVDVRNDRGTGILSSQFRLDGGRVQDLLGDVGVKADVDVTGTVSGSGKTVEGLMASLAGSGTVAARDLSITGINPDAFPALLVAADRFGPDIDANSTDSFAGGLVRQGAFSTDALDFAFTIANGTARVPPIRIASETAVLAGELRADLGAATVGANMVLTYAAGQEALVGSEPSVRITAAGPLDAPAIDVDTEMLTQFLTQRALELEQQRVEAMQAALLERQRHRREVRYYTGLAEQREKAAEDARRAVEQAERLRRELQAEQEEAARKQAAQEAERLRREREENQRRQEQEERTRLEAVPPAEAVTDGAQPRDRFFDSIEELLEAPTPTPDTLDAVPTPRPSPRAAQSIGSETSSPAAQAPVPSPSSDGFFRMIFGD</sequence>
<dbReference type="EMBL" id="FORF01000016">
    <property type="protein sequence ID" value="SFJ36595.1"/>
    <property type="molecule type" value="Genomic_DNA"/>
</dbReference>
<name>A0A1I3QRT3_9HYPH</name>
<dbReference type="GO" id="GO:0090313">
    <property type="term" value="P:regulation of protein targeting to membrane"/>
    <property type="evidence" value="ECO:0007669"/>
    <property type="project" value="TreeGrafter"/>
</dbReference>
<evidence type="ECO:0000313" key="3">
    <source>
        <dbReference type="Proteomes" id="UP000242763"/>
    </source>
</evidence>
<organism evidence="2 3">
    <name type="scientific">Aquamicrobium aerolatum DSM 21857</name>
    <dbReference type="NCBI Taxonomy" id="1121003"/>
    <lineage>
        <taxon>Bacteria</taxon>
        <taxon>Pseudomonadati</taxon>
        <taxon>Pseudomonadota</taxon>
        <taxon>Alphaproteobacteria</taxon>
        <taxon>Hyphomicrobiales</taxon>
        <taxon>Phyllobacteriaceae</taxon>
        <taxon>Aerobium</taxon>
    </lineage>
</organism>
<proteinExistence type="predicted"/>
<keyword evidence="3" id="KW-1185">Reference proteome</keyword>
<dbReference type="InterPro" id="IPR017023">
    <property type="entry name" value="UCP034039"/>
</dbReference>
<reference evidence="3" key="1">
    <citation type="submission" date="2016-10" db="EMBL/GenBank/DDBJ databases">
        <authorList>
            <person name="Varghese N."/>
            <person name="Submissions S."/>
        </authorList>
    </citation>
    <scope>NUCLEOTIDE SEQUENCE [LARGE SCALE GENOMIC DNA]</scope>
    <source>
        <strain evidence="3">DSM 21857</strain>
    </source>
</reference>
<protein>
    <submittedName>
        <fullName evidence="2">AsmA-like C-terminal region</fullName>
    </submittedName>
</protein>
<dbReference type="InterPro" id="IPR052894">
    <property type="entry name" value="AsmA-related"/>
</dbReference>
<gene>
    <name evidence="2" type="ORF">SAMN03080618_02760</name>
</gene>
<evidence type="ECO:0000313" key="2">
    <source>
        <dbReference type="EMBL" id="SFJ36595.1"/>
    </source>
</evidence>
<dbReference type="STRING" id="1121003.SAMN03080618_02760"/>
<dbReference type="PANTHER" id="PTHR30441">
    <property type="entry name" value="DUF748 DOMAIN-CONTAINING PROTEIN"/>
    <property type="match status" value="1"/>
</dbReference>
<feature type="region of interest" description="Disordered" evidence="1">
    <location>
        <begin position="236"/>
        <end position="258"/>
    </location>
</feature>
<accession>A0A1I3QRT3</accession>
<feature type="compositionally biased region" description="Low complexity" evidence="1">
    <location>
        <begin position="1272"/>
        <end position="1285"/>
    </location>
</feature>
<dbReference type="PIRSF" id="PIRSF034039">
    <property type="entry name" value="UCP034039"/>
    <property type="match status" value="1"/>
</dbReference>